<feature type="region of interest" description="Disordered" evidence="1">
    <location>
        <begin position="1"/>
        <end position="31"/>
    </location>
</feature>
<keyword evidence="3" id="KW-1185">Reference proteome</keyword>
<accession>A0ABQ3NT45</accession>
<evidence type="ECO:0000256" key="1">
    <source>
        <dbReference type="SAM" id="MobiDB-lite"/>
    </source>
</evidence>
<gene>
    <name evidence="2" type="ORF">Scinn_53990</name>
</gene>
<sequence length="49" mass="5789">MTEKDEHPRPEEPRQFTQRPCRLDPPGPSQDLLERARVGWERFIGSIDD</sequence>
<dbReference type="GeneID" id="86956063"/>
<protein>
    <submittedName>
        <fullName evidence="2">Uncharacterized protein</fullName>
    </submittedName>
</protein>
<dbReference type="EMBL" id="BNDV01000012">
    <property type="protein sequence ID" value="GHI15936.1"/>
    <property type="molecule type" value="Genomic_DNA"/>
</dbReference>
<feature type="compositionally biased region" description="Basic and acidic residues" evidence="1">
    <location>
        <begin position="1"/>
        <end position="14"/>
    </location>
</feature>
<organism evidence="2 3">
    <name type="scientific">Streptomyces virginiae</name>
    <name type="common">Streptomyces cinnamonensis</name>
    <dbReference type="NCBI Taxonomy" id="1961"/>
    <lineage>
        <taxon>Bacteria</taxon>
        <taxon>Bacillati</taxon>
        <taxon>Actinomycetota</taxon>
        <taxon>Actinomycetes</taxon>
        <taxon>Kitasatosporales</taxon>
        <taxon>Streptomycetaceae</taxon>
        <taxon>Streptomyces</taxon>
    </lineage>
</organism>
<proteinExistence type="predicted"/>
<dbReference type="Proteomes" id="UP000660554">
    <property type="component" value="Unassembled WGS sequence"/>
</dbReference>
<evidence type="ECO:0000313" key="2">
    <source>
        <dbReference type="EMBL" id="GHI15936.1"/>
    </source>
</evidence>
<evidence type="ECO:0000313" key="3">
    <source>
        <dbReference type="Proteomes" id="UP000660554"/>
    </source>
</evidence>
<comment type="caution">
    <text evidence="2">The sequence shown here is derived from an EMBL/GenBank/DDBJ whole genome shotgun (WGS) entry which is preliminary data.</text>
</comment>
<dbReference type="RefSeq" id="WP_159040716.1">
    <property type="nucleotide sequence ID" value="NZ_BMRU01000003.1"/>
</dbReference>
<name>A0ABQ3NT45_STRVG</name>
<reference evidence="3" key="1">
    <citation type="submission" date="2020-09" db="EMBL/GenBank/DDBJ databases">
        <title>Whole genome shotgun sequence of Streptomyces cinnamonensis NBRC 15873.</title>
        <authorList>
            <person name="Komaki H."/>
            <person name="Tamura T."/>
        </authorList>
    </citation>
    <scope>NUCLEOTIDE SEQUENCE [LARGE SCALE GENOMIC DNA]</scope>
    <source>
        <strain evidence="3">NBRC 15873</strain>
    </source>
</reference>